<sequence>MPFFSTSEGIWAEKRECKTACRARLCCLKVRLLGSRPMKTLEAIFAVYDWIQSTIGIQCHEFIMVTLCYIWQSIIMLHSYFLKGTPILHQQDWNCALILHSSSFVFTAK</sequence>
<evidence type="ECO:0000313" key="1">
    <source>
        <dbReference type="EMBL" id="KAJ8343247.1"/>
    </source>
</evidence>
<proteinExistence type="predicted"/>
<protein>
    <submittedName>
        <fullName evidence="1">Uncharacterized protein</fullName>
    </submittedName>
</protein>
<keyword evidence="2" id="KW-1185">Reference proteome</keyword>
<accession>A0A9Q1EQU1</accession>
<name>A0A9Q1EQU1_SYNKA</name>
<reference evidence="1" key="1">
    <citation type="journal article" date="2023" name="Science">
        <title>Genome structures resolve the early diversification of teleost fishes.</title>
        <authorList>
            <person name="Parey E."/>
            <person name="Louis A."/>
            <person name="Montfort J."/>
            <person name="Bouchez O."/>
            <person name="Roques C."/>
            <person name="Iampietro C."/>
            <person name="Lluch J."/>
            <person name="Castinel A."/>
            <person name="Donnadieu C."/>
            <person name="Desvignes T."/>
            <person name="Floi Bucao C."/>
            <person name="Jouanno E."/>
            <person name="Wen M."/>
            <person name="Mejri S."/>
            <person name="Dirks R."/>
            <person name="Jansen H."/>
            <person name="Henkel C."/>
            <person name="Chen W.J."/>
            <person name="Zahm M."/>
            <person name="Cabau C."/>
            <person name="Klopp C."/>
            <person name="Thompson A.W."/>
            <person name="Robinson-Rechavi M."/>
            <person name="Braasch I."/>
            <person name="Lecointre G."/>
            <person name="Bobe J."/>
            <person name="Postlethwait J.H."/>
            <person name="Berthelot C."/>
            <person name="Roest Crollius H."/>
            <person name="Guiguen Y."/>
        </authorList>
    </citation>
    <scope>NUCLEOTIDE SEQUENCE</scope>
    <source>
        <strain evidence="1">WJC10195</strain>
    </source>
</reference>
<organism evidence="1 2">
    <name type="scientific">Synaphobranchus kaupii</name>
    <name type="common">Kaup's arrowtooth eel</name>
    <dbReference type="NCBI Taxonomy" id="118154"/>
    <lineage>
        <taxon>Eukaryota</taxon>
        <taxon>Metazoa</taxon>
        <taxon>Chordata</taxon>
        <taxon>Craniata</taxon>
        <taxon>Vertebrata</taxon>
        <taxon>Euteleostomi</taxon>
        <taxon>Actinopterygii</taxon>
        <taxon>Neopterygii</taxon>
        <taxon>Teleostei</taxon>
        <taxon>Anguilliformes</taxon>
        <taxon>Synaphobranchidae</taxon>
        <taxon>Synaphobranchus</taxon>
    </lineage>
</organism>
<comment type="caution">
    <text evidence="1">The sequence shown here is derived from an EMBL/GenBank/DDBJ whole genome shotgun (WGS) entry which is preliminary data.</text>
</comment>
<evidence type="ECO:0000313" key="2">
    <source>
        <dbReference type="Proteomes" id="UP001152622"/>
    </source>
</evidence>
<dbReference type="Proteomes" id="UP001152622">
    <property type="component" value="Chromosome 13"/>
</dbReference>
<dbReference type="AlphaFoldDB" id="A0A9Q1EQU1"/>
<gene>
    <name evidence="1" type="ORF">SKAU_G00305760</name>
</gene>
<dbReference type="EMBL" id="JAINUF010000013">
    <property type="protein sequence ID" value="KAJ8343247.1"/>
    <property type="molecule type" value="Genomic_DNA"/>
</dbReference>